<comment type="caution">
    <text evidence="1">The sequence shown here is derived from an EMBL/GenBank/DDBJ whole genome shotgun (WGS) entry which is preliminary data.</text>
</comment>
<evidence type="ECO:0000313" key="2">
    <source>
        <dbReference type="Proteomes" id="UP001174909"/>
    </source>
</evidence>
<dbReference type="SUPFAM" id="SSF101904">
    <property type="entry name" value="GyrA/ParC C-terminal domain-like"/>
    <property type="match status" value="1"/>
</dbReference>
<dbReference type="InterPro" id="IPR035516">
    <property type="entry name" value="Gyrase/topoIV_suA_C"/>
</dbReference>
<sequence length="236" mass="25076">MLLFATNGRFYTLAADRLPGGRGFGEPVRLMVDLGNDHEPVALFVHRPGRLLLVAASDGRGFFVSEDDAVAQTRTGRQVLNVAQGAEAAVCVEAAGDTVAVVGSNRRLLLFPAAEVPTMARGRGVILQRFRDAALSDAQVFDGAEGLRWRSGAGVRTETALDQWRGKRGQAGRAAPRGFPGRQPLSLTVRKQAVVPTCQNAALAPTRKTSACALPMVRKSAAARPTHNATSKSPRP</sequence>
<dbReference type="Proteomes" id="UP001174909">
    <property type="component" value="Unassembled WGS sequence"/>
</dbReference>
<name>A0AA35SWS4_GEOBA</name>
<protein>
    <submittedName>
        <fullName evidence="1">DNA topoisomerase 4 subunit A</fullName>
    </submittedName>
</protein>
<gene>
    <name evidence="1" type="ORF">GBAR_LOCUS21008</name>
</gene>
<dbReference type="EMBL" id="CASHTH010002947">
    <property type="protein sequence ID" value="CAI8037560.1"/>
    <property type="molecule type" value="Genomic_DNA"/>
</dbReference>
<proteinExistence type="predicted"/>
<reference evidence="1" key="1">
    <citation type="submission" date="2023-03" db="EMBL/GenBank/DDBJ databases">
        <authorList>
            <person name="Steffen K."/>
            <person name="Cardenas P."/>
        </authorList>
    </citation>
    <scope>NUCLEOTIDE SEQUENCE</scope>
</reference>
<organism evidence="1 2">
    <name type="scientific">Geodia barretti</name>
    <name type="common">Barrett's horny sponge</name>
    <dbReference type="NCBI Taxonomy" id="519541"/>
    <lineage>
        <taxon>Eukaryota</taxon>
        <taxon>Metazoa</taxon>
        <taxon>Porifera</taxon>
        <taxon>Demospongiae</taxon>
        <taxon>Heteroscleromorpha</taxon>
        <taxon>Tetractinellida</taxon>
        <taxon>Astrophorina</taxon>
        <taxon>Geodiidae</taxon>
        <taxon>Geodia</taxon>
    </lineage>
</organism>
<dbReference type="Gene3D" id="2.120.10.90">
    <property type="entry name" value="DNA gyrase/topoisomerase IV, subunit A, C-terminal"/>
    <property type="match status" value="1"/>
</dbReference>
<evidence type="ECO:0000313" key="1">
    <source>
        <dbReference type="EMBL" id="CAI8037560.1"/>
    </source>
</evidence>
<keyword evidence="2" id="KW-1185">Reference proteome</keyword>
<accession>A0AA35SWS4</accession>
<dbReference type="AlphaFoldDB" id="A0AA35SWS4"/>